<dbReference type="Pfam" id="PF00560">
    <property type="entry name" value="LRR_1"/>
    <property type="match status" value="1"/>
</dbReference>
<dbReference type="GeneID" id="112458448"/>
<dbReference type="SMART" id="SM00369">
    <property type="entry name" value="LRR_TYP"/>
    <property type="match status" value="5"/>
</dbReference>
<evidence type="ECO:0000256" key="1">
    <source>
        <dbReference type="ARBA" id="ARBA00022614"/>
    </source>
</evidence>
<evidence type="ECO:0000256" key="2">
    <source>
        <dbReference type="ARBA" id="ARBA00022737"/>
    </source>
</evidence>
<dbReference type="GO" id="GO:0005737">
    <property type="term" value="C:cytoplasm"/>
    <property type="evidence" value="ECO:0007669"/>
    <property type="project" value="TreeGrafter"/>
</dbReference>
<dbReference type="InterPro" id="IPR032675">
    <property type="entry name" value="LRR_dom_sf"/>
</dbReference>
<dbReference type="Pfam" id="PF13855">
    <property type="entry name" value="LRR_8"/>
    <property type="match status" value="1"/>
</dbReference>
<dbReference type="PANTHER" id="PTHR48051:SF1">
    <property type="entry name" value="RAS SUPPRESSOR PROTEIN 1"/>
    <property type="match status" value="1"/>
</dbReference>
<dbReference type="InterPro" id="IPR001611">
    <property type="entry name" value="Leu-rich_rpt"/>
</dbReference>
<evidence type="ECO:0000313" key="3">
    <source>
        <dbReference type="Proteomes" id="UP000504618"/>
    </source>
</evidence>
<organism evidence="3 4">
    <name type="scientific">Temnothorax curvispinosus</name>
    <dbReference type="NCBI Taxonomy" id="300111"/>
    <lineage>
        <taxon>Eukaryota</taxon>
        <taxon>Metazoa</taxon>
        <taxon>Ecdysozoa</taxon>
        <taxon>Arthropoda</taxon>
        <taxon>Hexapoda</taxon>
        <taxon>Insecta</taxon>
        <taxon>Pterygota</taxon>
        <taxon>Neoptera</taxon>
        <taxon>Endopterygota</taxon>
        <taxon>Hymenoptera</taxon>
        <taxon>Apocrita</taxon>
        <taxon>Aculeata</taxon>
        <taxon>Formicoidea</taxon>
        <taxon>Formicidae</taxon>
        <taxon>Myrmicinae</taxon>
        <taxon>Temnothorax</taxon>
    </lineage>
</organism>
<name>A0A6J1QAI9_9HYME</name>
<dbReference type="PROSITE" id="PS51450">
    <property type="entry name" value="LRR"/>
    <property type="match status" value="1"/>
</dbReference>
<dbReference type="SMART" id="SM00364">
    <property type="entry name" value="LRR_BAC"/>
    <property type="match status" value="5"/>
</dbReference>
<dbReference type="Proteomes" id="UP000504618">
    <property type="component" value="Unplaced"/>
</dbReference>
<keyword evidence="3" id="KW-1185">Reference proteome</keyword>
<reference evidence="4 5" key="1">
    <citation type="submission" date="2025-04" db="UniProtKB">
        <authorList>
            <consortium name="RefSeq"/>
        </authorList>
    </citation>
    <scope>IDENTIFICATION</scope>
    <source>
        <tissue evidence="4 5">Whole body</tissue>
    </source>
</reference>
<dbReference type="RefSeq" id="XP_024877841.1">
    <property type="nucleotide sequence ID" value="XM_025022073.1"/>
</dbReference>
<proteinExistence type="predicted"/>
<dbReference type="RefSeq" id="XP_024877840.1">
    <property type="nucleotide sequence ID" value="XM_025022072.1"/>
</dbReference>
<evidence type="ECO:0000313" key="4">
    <source>
        <dbReference type="RefSeq" id="XP_024877840.1"/>
    </source>
</evidence>
<dbReference type="OrthoDB" id="2021138at2759"/>
<dbReference type="SUPFAM" id="SSF52058">
    <property type="entry name" value="L domain-like"/>
    <property type="match status" value="1"/>
</dbReference>
<gene>
    <name evidence="4 5" type="primary">LOC112458448</name>
</gene>
<sequence length="435" mass="50637">MMRNKMHPYWNFCRRRDTRNFRLTVQTVMDMAMEVRNKRILHWSCRGLTELPEVIRLHGGHVKEIYLKWNELTTLPPWIAELYNMTNLYLYNNRIEQLPVELGEMSQLTVLDLSTNRLQLVPACIGNLKNLRYLSLDNNLIERLSVELSQLNNLEVLSISGNQIVTLPEWIGSFPKLRELYVDGNRLRELPNRLTIAPNLTLISACENRLTYLPLNGFLSAPYIRVEGNEYLNYISYPLLQQLYPHLRHSLIFYKDACKDVTSRYFKTHYDTNGLSIKLHIKTKDFFPINYDATIELPRQLLKVHEVHENVTCSLLELALRKVYTERYKHTLDIPVLSEKGKVTVFYEPLLKNTKLDFILSTNHILYSLLTNGPTSICVNSQCQQPIFTEAWIIIDMCNPTVWRTITIALCCSRSCAIAFAHSNATNNPDCHCIN</sequence>
<protein>
    <submittedName>
        <fullName evidence="4 5">Leucine-rich repeat-containing protein 28-like isoform X1</fullName>
    </submittedName>
</protein>
<evidence type="ECO:0000313" key="5">
    <source>
        <dbReference type="RefSeq" id="XP_024877841.1"/>
    </source>
</evidence>
<dbReference type="Gene3D" id="3.80.10.10">
    <property type="entry name" value="Ribonuclease Inhibitor"/>
    <property type="match status" value="2"/>
</dbReference>
<dbReference type="AlphaFoldDB" id="A0A6J1QAI9"/>
<dbReference type="PANTHER" id="PTHR48051">
    <property type="match status" value="1"/>
</dbReference>
<keyword evidence="2" id="KW-0677">Repeat</keyword>
<accession>A0A6J1QAI9</accession>
<dbReference type="InterPro" id="IPR003591">
    <property type="entry name" value="Leu-rich_rpt_typical-subtyp"/>
</dbReference>
<keyword evidence="1" id="KW-0433">Leucine-rich repeat</keyword>
<dbReference type="InterPro" id="IPR050216">
    <property type="entry name" value="LRR_domain-containing"/>
</dbReference>